<dbReference type="RefSeq" id="WP_157879450.1">
    <property type="nucleotide sequence ID" value="NZ_FO704551.1"/>
</dbReference>
<dbReference type="KEGG" id="xpo:XPG1_1252"/>
<dbReference type="Proteomes" id="UP000032735">
    <property type="component" value="Chromosome"/>
</dbReference>
<organism evidence="1 2">
    <name type="scientific">Xenorhabdus poinarii G6</name>
    <dbReference type="NCBI Taxonomy" id="1354304"/>
    <lineage>
        <taxon>Bacteria</taxon>
        <taxon>Pseudomonadati</taxon>
        <taxon>Pseudomonadota</taxon>
        <taxon>Gammaproteobacteria</taxon>
        <taxon>Enterobacterales</taxon>
        <taxon>Morganellaceae</taxon>
        <taxon>Xenorhabdus</taxon>
    </lineage>
</organism>
<dbReference type="HOGENOM" id="CLU_1677191_0_0_6"/>
<dbReference type="STRING" id="1354304.XPG1_1252"/>
<name>A0A068R0T6_9GAMM</name>
<accession>A0A068R0T6</accession>
<dbReference type="EMBL" id="FO704551">
    <property type="protein sequence ID" value="CDG20907.1"/>
    <property type="molecule type" value="Genomic_DNA"/>
</dbReference>
<gene>
    <name evidence="1" type="ORF">XPG1_1252</name>
</gene>
<evidence type="ECO:0000313" key="2">
    <source>
        <dbReference type="Proteomes" id="UP000032735"/>
    </source>
</evidence>
<proteinExistence type="predicted"/>
<sequence length="157" mass="16991">MPDINEDRVFDLPKVYSSYGIDPSNIVNPKDTINYNLISQHKFNGGSTLFVEVEADSADNQKVNPGDTVGIKLFIQSTNRGDVSYTGTIQLPKATTGTTSKGHLSIPINITGDIDSGASGRAAVIYIEYYKVGGDDDQYSQYWQGYIDTTLPGGGVE</sequence>
<dbReference type="AlphaFoldDB" id="A0A068R0T6"/>
<reference evidence="1 2" key="1">
    <citation type="submission" date="2013-07" db="EMBL/GenBank/DDBJ databases">
        <authorList>
            <person name="Genoscope - CEA"/>
        </authorList>
    </citation>
    <scope>NUCLEOTIDE SEQUENCE [LARGE SCALE GENOMIC DNA]</scope>
    <source>
        <strain evidence="1 2">G6</strain>
    </source>
</reference>
<keyword evidence="2" id="KW-1185">Reference proteome</keyword>
<protein>
    <submittedName>
        <fullName evidence="1">Uncharacterized protein</fullName>
    </submittedName>
</protein>
<evidence type="ECO:0000313" key="1">
    <source>
        <dbReference type="EMBL" id="CDG20907.1"/>
    </source>
</evidence>
<dbReference type="OrthoDB" id="6438188at2"/>